<gene>
    <name evidence="2" type="ORF">GIL414_LOCUS65157</name>
</gene>
<organism evidence="2 3">
    <name type="scientific">Rotaria magnacalcarata</name>
    <dbReference type="NCBI Taxonomy" id="392030"/>
    <lineage>
        <taxon>Eukaryota</taxon>
        <taxon>Metazoa</taxon>
        <taxon>Spiralia</taxon>
        <taxon>Gnathifera</taxon>
        <taxon>Rotifera</taxon>
        <taxon>Eurotatoria</taxon>
        <taxon>Bdelloidea</taxon>
        <taxon>Philodinida</taxon>
        <taxon>Philodinidae</taxon>
        <taxon>Rotaria</taxon>
    </lineage>
</organism>
<proteinExistence type="predicted"/>
<comment type="caution">
    <text evidence="2">The sequence shown here is derived from an EMBL/GenBank/DDBJ whole genome shotgun (WGS) entry which is preliminary data.</text>
</comment>
<evidence type="ECO:0000313" key="3">
    <source>
        <dbReference type="Proteomes" id="UP000681720"/>
    </source>
</evidence>
<reference evidence="2" key="1">
    <citation type="submission" date="2021-02" db="EMBL/GenBank/DDBJ databases">
        <authorList>
            <person name="Nowell W R."/>
        </authorList>
    </citation>
    <scope>NUCLEOTIDE SEQUENCE</scope>
</reference>
<sequence>MGMPRNLLKMTGSWLKDRRA</sequence>
<evidence type="ECO:0000256" key="1">
    <source>
        <dbReference type="SAM" id="MobiDB-lite"/>
    </source>
</evidence>
<accession>A0A8S3G1V9</accession>
<evidence type="ECO:0000313" key="2">
    <source>
        <dbReference type="EMBL" id="CAF5152454.1"/>
    </source>
</evidence>
<protein>
    <submittedName>
        <fullName evidence="2">Uncharacterized protein</fullName>
    </submittedName>
</protein>
<dbReference type="EMBL" id="CAJOBJ010289313">
    <property type="protein sequence ID" value="CAF5152454.1"/>
    <property type="molecule type" value="Genomic_DNA"/>
</dbReference>
<feature type="region of interest" description="Disordered" evidence="1">
    <location>
        <begin position="1"/>
        <end position="20"/>
    </location>
</feature>
<name>A0A8S3G1V9_9BILA</name>
<dbReference type="Proteomes" id="UP000681720">
    <property type="component" value="Unassembled WGS sequence"/>
</dbReference>
<dbReference type="AlphaFoldDB" id="A0A8S3G1V9"/>
<feature type="non-terminal residue" evidence="2">
    <location>
        <position position="20"/>
    </location>
</feature>